<evidence type="ECO:0000313" key="10">
    <source>
        <dbReference type="Proteomes" id="UP000179118"/>
    </source>
</evidence>
<dbReference type="GO" id="GO:0018104">
    <property type="term" value="P:peptidoglycan-protein cross-linking"/>
    <property type="evidence" value="ECO:0007669"/>
    <property type="project" value="TreeGrafter"/>
</dbReference>
<dbReference type="UniPathway" id="UPA00219"/>
<dbReference type="InterPro" id="IPR038063">
    <property type="entry name" value="Transpep_catalytic_dom"/>
</dbReference>
<reference evidence="9 10" key="1">
    <citation type="journal article" date="2016" name="Nat. Commun.">
        <title>Thousands of microbial genomes shed light on interconnected biogeochemical processes in an aquifer system.</title>
        <authorList>
            <person name="Anantharaman K."/>
            <person name="Brown C.T."/>
            <person name="Hug L.A."/>
            <person name="Sharon I."/>
            <person name="Castelle C.J."/>
            <person name="Probst A.J."/>
            <person name="Thomas B.C."/>
            <person name="Singh A."/>
            <person name="Wilkins M.J."/>
            <person name="Karaoz U."/>
            <person name="Brodie E.L."/>
            <person name="Williams K.H."/>
            <person name="Hubbard S.S."/>
            <person name="Banfield J.F."/>
        </authorList>
    </citation>
    <scope>NUCLEOTIDE SEQUENCE [LARGE SCALE GENOMIC DNA]</scope>
</reference>
<evidence type="ECO:0000256" key="7">
    <source>
        <dbReference type="SAM" id="Phobius"/>
    </source>
</evidence>
<dbReference type="GO" id="GO:0071555">
    <property type="term" value="P:cell wall organization"/>
    <property type="evidence" value="ECO:0007669"/>
    <property type="project" value="UniProtKB-UniRule"/>
</dbReference>
<dbReference type="Gene3D" id="2.30.30.40">
    <property type="entry name" value="SH3 Domains"/>
    <property type="match status" value="1"/>
</dbReference>
<keyword evidence="7" id="KW-1133">Transmembrane helix</keyword>
<evidence type="ECO:0000256" key="5">
    <source>
        <dbReference type="ARBA" id="ARBA00023316"/>
    </source>
</evidence>
<gene>
    <name evidence="9" type="ORF">A3D51_01695</name>
</gene>
<keyword evidence="5 6" id="KW-0961">Cell wall biogenesis/degradation</keyword>
<evidence type="ECO:0000259" key="8">
    <source>
        <dbReference type="PROSITE" id="PS52029"/>
    </source>
</evidence>
<dbReference type="SUPFAM" id="SSF141523">
    <property type="entry name" value="L,D-transpeptidase catalytic domain-like"/>
    <property type="match status" value="1"/>
</dbReference>
<sequence length="291" mass="33008">MKKFAEENPFFVALPIAIIVFFSVLTWGMSMLRQPQTPDLWGSLAAVVVSQDETISTTTPHIVDMHPRFEYIEVLDSCGPYYTGACVNMRSGPGEEYPIIGRLRTGVVLKVADTVIQDEHAWHRIMFDEGVRYPERVTGDWYVSADYVQLFTDKGDEILATHADGKNAKLIIVDLSEQMLYAYDDDTLFMQEPISTGLEFTPTPRGTFTVFKKTPSRYMQGPIPDVSDQYFDLPGVPWDLYFTNEGAVIHGAYWHDNFSKPWSHGCVNLSPQKAKELYQWANIGTSIIVRD</sequence>
<keyword evidence="7" id="KW-0472">Membrane</keyword>
<feature type="domain" description="L,D-TPase catalytic" evidence="8">
    <location>
        <begin position="169"/>
        <end position="290"/>
    </location>
</feature>
<dbReference type="EMBL" id="MHUT01000011">
    <property type="protein sequence ID" value="OHA81045.1"/>
    <property type="molecule type" value="Genomic_DNA"/>
</dbReference>
<accession>A0A1G2S7H6</accession>
<dbReference type="GO" id="GO:0016740">
    <property type="term" value="F:transferase activity"/>
    <property type="evidence" value="ECO:0007669"/>
    <property type="project" value="UniProtKB-KW"/>
</dbReference>
<keyword evidence="4 6" id="KW-0573">Peptidoglycan synthesis</keyword>
<evidence type="ECO:0000256" key="2">
    <source>
        <dbReference type="ARBA" id="ARBA00022679"/>
    </source>
</evidence>
<proteinExistence type="predicted"/>
<feature type="active site" description="Nucleophile" evidence="6">
    <location>
        <position position="266"/>
    </location>
</feature>
<feature type="transmembrane region" description="Helical" evidence="7">
    <location>
        <begin position="12"/>
        <end position="32"/>
    </location>
</feature>
<comment type="pathway">
    <text evidence="1 6">Cell wall biogenesis; peptidoglycan biosynthesis.</text>
</comment>
<keyword evidence="7" id="KW-0812">Transmembrane</keyword>
<dbReference type="PANTHER" id="PTHR30582:SF2">
    <property type="entry name" value="L,D-TRANSPEPTIDASE YCIB-RELATED"/>
    <property type="match status" value="1"/>
</dbReference>
<evidence type="ECO:0000256" key="1">
    <source>
        <dbReference type="ARBA" id="ARBA00004752"/>
    </source>
</evidence>
<evidence type="ECO:0000313" key="9">
    <source>
        <dbReference type="EMBL" id="OHA81045.1"/>
    </source>
</evidence>
<dbReference type="PANTHER" id="PTHR30582">
    <property type="entry name" value="L,D-TRANSPEPTIDASE"/>
    <property type="match status" value="1"/>
</dbReference>
<keyword evidence="2" id="KW-0808">Transferase</keyword>
<organism evidence="9 10">
    <name type="scientific">Candidatus Yonathbacteria bacterium RIFCSPHIGHO2_02_FULL_44_14</name>
    <dbReference type="NCBI Taxonomy" id="1802724"/>
    <lineage>
        <taxon>Bacteria</taxon>
        <taxon>Candidatus Yonathiibacteriota</taxon>
    </lineage>
</organism>
<dbReference type="Pfam" id="PF03734">
    <property type="entry name" value="YkuD"/>
    <property type="match status" value="1"/>
</dbReference>
<comment type="caution">
    <text evidence="9">The sequence shown here is derived from an EMBL/GenBank/DDBJ whole genome shotgun (WGS) entry which is preliminary data.</text>
</comment>
<name>A0A1G2S7H6_9BACT</name>
<dbReference type="InterPro" id="IPR050979">
    <property type="entry name" value="LD-transpeptidase"/>
</dbReference>
<dbReference type="AlphaFoldDB" id="A0A1G2S7H6"/>
<dbReference type="InterPro" id="IPR005490">
    <property type="entry name" value="LD_TPept_cat_dom"/>
</dbReference>
<feature type="active site" description="Proton donor/acceptor" evidence="6">
    <location>
        <position position="250"/>
    </location>
</feature>
<dbReference type="PROSITE" id="PS52029">
    <property type="entry name" value="LD_TPASE"/>
    <property type="match status" value="1"/>
</dbReference>
<evidence type="ECO:0000256" key="6">
    <source>
        <dbReference type="PROSITE-ProRule" id="PRU01373"/>
    </source>
</evidence>
<evidence type="ECO:0000256" key="4">
    <source>
        <dbReference type="ARBA" id="ARBA00022984"/>
    </source>
</evidence>
<keyword evidence="3 6" id="KW-0133">Cell shape</keyword>
<dbReference type="Gene3D" id="2.40.440.10">
    <property type="entry name" value="L,D-transpeptidase catalytic domain-like"/>
    <property type="match status" value="1"/>
</dbReference>
<dbReference type="CDD" id="cd16913">
    <property type="entry name" value="YkuD_like"/>
    <property type="match status" value="1"/>
</dbReference>
<dbReference type="GO" id="GO:0005576">
    <property type="term" value="C:extracellular region"/>
    <property type="evidence" value="ECO:0007669"/>
    <property type="project" value="TreeGrafter"/>
</dbReference>
<dbReference type="GO" id="GO:0071972">
    <property type="term" value="F:peptidoglycan L,D-transpeptidase activity"/>
    <property type="evidence" value="ECO:0007669"/>
    <property type="project" value="TreeGrafter"/>
</dbReference>
<dbReference type="Proteomes" id="UP000179118">
    <property type="component" value="Unassembled WGS sequence"/>
</dbReference>
<dbReference type="GO" id="GO:0008360">
    <property type="term" value="P:regulation of cell shape"/>
    <property type="evidence" value="ECO:0007669"/>
    <property type="project" value="UniProtKB-UniRule"/>
</dbReference>
<evidence type="ECO:0000256" key="3">
    <source>
        <dbReference type="ARBA" id="ARBA00022960"/>
    </source>
</evidence>
<protein>
    <recommendedName>
        <fullName evidence="8">L,D-TPase catalytic domain-containing protein</fullName>
    </recommendedName>
</protein>